<keyword evidence="2" id="KW-0812">Transmembrane</keyword>
<keyword evidence="4" id="KW-1185">Reference proteome</keyword>
<feature type="transmembrane region" description="Helical" evidence="2">
    <location>
        <begin position="111"/>
        <end position="133"/>
    </location>
</feature>
<evidence type="ECO:0000256" key="1">
    <source>
        <dbReference type="SAM" id="MobiDB-lite"/>
    </source>
</evidence>
<feature type="compositionally biased region" description="Polar residues" evidence="1">
    <location>
        <begin position="82"/>
        <end position="92"/>
    </location>
</feature>
<dbReference type="EMBL" id="JYDL01000028">
    <property type="protein sequence ID" value="KRX22901.1"/>
    <property type="molecule type" value="Genomic_DNA"/>
</dbReference>
<accession>A0A0V0S960</accession>
<dbReference type="OrthoDB" id="5914801at2759"/>
<evidence type="ECO:0000256" key="2">
    <source>
        <dbReference type="SAM" id="Phobius"/>
    </source>
</evidence>
<evidence type="ECO:0000313" key="3">
    <source>
        <dbReference type="EMBL" id="KRX22901.1"/>
    </source>
</evidence>
<feature type="region of interest" description="Disordered" evidence="1">
    <location>
        <begin position="1"/>
        <end position="20"/>
    </location>
</feature>
<proteinExistence type="predicted"/>
<dbReference type="Proteomes" id="UP000054630">
    <property type="component" value="Unassembled WGS sequence"/>
</dbReference>
<dbReference type="AlphaFoldDB" id="A0A0V0S960"/>
<reference evidence="3 4" key="1">
    <citation type="submission" date="2015-01" db="EMBL/GenBank/DDBJ databases">
        <title>Evolution of Trichinella species and genotypes.</title>
        <authorList>
            <person name="Korhonen P.K."/>
            <person name="Edoardo P."/>
            <person name="Giuseppe L.R."/>
            <person name="Gasser R.B."/>
        </authorList>
    </citation>
    <scope>NUCLEOTIDE SEQUENCE [LARGE SCALE GENOMIC DNA]</scope>
    <source>
        <strain evidence="3">ISS37</strain>
    </source>
</reference>
<feature type="region of interest" description="Disordered" evidence="1">
    <location>
        <begin position="48"/>
        <end position="102"/>
    </location>
</feature>
<name>A0A0V0S960_9BILA</name>
<keyword evidence="2" id="KW-0472">Membrane</keyword>
<comment type="caution">
    <text evidence="3">The sequence shown here is derived from an EMBL/GenBank/DDBJ whole genome shotgun (WGS) entry which is preliminary data.</text>
</comment>
<gene>
    <name evidence="3" type="ORF">T07_5228</name>
</gene>
<keyword evidence="2" id="KW-1133">Transmembrane helix</keyword>
<evidence type="ECO:0000313" key="4">
    <source>
        <dbReference type="Proteomes" id="UP000054630"/>
    </source>
</evidence>
<feature type="compositionally biased region" description="Polar residues" evidence="1">
    <location>
        <begin position="1"/>
        <end position="15"/>
    </location>
</feature>
<dbReference type="EMBL" id="JYDL01000028">
    <property type="protein sequence ID" value="KRX22902.1"/>
    <property type="molecule type" value="Genomic_DNA"/>
</dbReference>
<organism evidence="3 4">
    <name type="scientific">Trichinella nelsoni</name>
    <dbReference type="NCBI Taxonomy" id="6336"/>
    <lineage>
        <taxon>Eukaryota</taxon>
        <taxon>Metazoa</taxon>
        <taxon>Ecdysozoa</taxon>
        <taxon>Nematoda</taxon>
        <taxon>Enoplea</taxon>
        <taxon>Dorylaimia</taxon>
        <taxon>Trichinellida</taxon>
        <taxon>Trichinellidae</taxon>
        <taxon>Trichinella</taxon>
    </lineage>
</organism>
<sequence>MTNEQTTLIESQSKGNGLKVAPLDGHRQMQMLECSMADAETESAVYQPTVLSSQSREPVVQKKSTSFKLEPEYIPGPRMSRDTTSGGDSNPSLRDAGKTSPDRHRAKIRKIVCVVGVSLTVICIVLVAISFALGQEIDRMVTHKQKNAIPDDSPFAFQQRTTANMSSTSG</sequence>
<feature type="compositionally biased region" description="Polar residues" evidence="1">
    <location>
        <begin position="48"/>
        <end position="67"/>
    </location>
</feature>
<protein>
    <submittedName>
        <fullName evidence="3">Uncharacterized protein</fullName>
    </submittedName>
</protein>